<accession>A0A0P1KYR8</accession>
<dbReference type="InterPro" id="IPR041470">
    <property type="entry name" value="GCP_N"/>
</dbReference>
<evidence type="ECO:0000313" key="9">
    <source>
        <dbReference type="Proteomes" id="UP000236544"/>
    </source>
</evidence>
<keyword evidence="4 5" id="KW-0206">Cytoskeleton</keyword>
<dbReference type="EMBL" id="LN890537">
    <property type="protein sequence ID" value="CUS22457.1"/>
    <property type="molecule type" value="Genomic_DNA"/>
</dbReference>
<name>A0A0P1KYR8_9SACH</name>
<keyword evidence="2 5" id="KW-0963">Cytoplasm</keyword>
<dbReference type="Gene3D" id="1.20.120.1900">
    <property type="entry name" value="Gamma-tubulin complex, C-terminal domain"/>
    <property type="match status" value="1"/>
</dbReference>
<organism evidence="8 9">
    <name type="scientific">Lachancea quebecensis</name>
    <dbReference type="NCBI Taxonomy" id="1654605"/>
    <lineage>
        <taxon>Eukaryota</taxon>
        <taxon>Fungi</taxon>
        <taxon>Dikarya</taxon>
        <taxon>Ascomycota</taxon>
        <taxon>Saccharomycotina</taxon>
        <taxon>Saccharomycetes</taxon>
        <taxon>Saccharomycetales</taxon>
        <taxon>Saccharomycetaceae</taxon>
        <taxon>Lachancea</taxon>
    </lineage>
</organism>
<dbReference type="Proteomes" id="UP000236544">
    <property type="component" value="Unassembled WGS sequence"/>
</dbReference>
<keyword evidence="3 5" id="KW-0493">Microtubule</keyword>
<dbReference type="InterPro" id="IPR007259">
    <property type="entry name" value="GCP"/>
</dbReference>
<feature type="domain" description="Gamma tubulin complex component protein N-terminal" evidence="7">
    <location>
        <begin position="57"/>
        <end position="413"/>
    </location>
</feature>
<evidence type="ECO:0000256" key="4">
    <source>
        <dbReference type="ARBA" id="ARBA00023212"/>
    </source>
</evidence>
<evidence type="ECO:0000256" key="1">
    <source>
        <dbReference type="ARBA" id="ARBA00010337"/>
    </source>
</evidence>
<dbReference type="GO" id="GO:0051321">
    <property type="term" value="P:meiotic cell cycle"/>
    <property type="evidence" value="ECO:0007669"/>
    <property type="project" value="TreeGrafter"/>
</dbReference>
<comment type="similarity">
    <text evidence="1 5">Belongs to the TUBGCP family.</text>
</comment>
<dbReference type="Pfam" id="PF17681">
    <property type="entry name" value="GCP_N_terminal"/>
    <property type="match status" value="1"/>
</dbReference>
<dbReference type="PANTHER" id="PTHR19302">
    <property type="entry name" value="GAMMA TUBULIN COMPLEX PROTEIN"/>
    <property type="match status" value="1"/>
</dbReference>
<dbReference type="GO" id="GO:0051011">
    <property type="term" value="F:microtubule minus-end binding"/>
    <property type="evidence" value="ECO:0007669"/>
    <property type="project" value="TreeGrafter"/>
</dbReference>
<sequence length="797" mass="92439">MEVRKGVVDICELESIPNNGFLSRLVNYQPLTHVHLKVKSYPLDQIKSQRVQESLVVRDLLLVLVGLEGVYIRYNNSYEPQAGMEGDEIRGPDFKIAKSMDLSLKNFAKWIVKLGKMFVVLTKFGERYSEPMYGAVLHRLCCEIRVFLLHEYMRCLVDVAEENFKTNAEFGIRELGQLLSKSCVYKMQLLYELVQDVSQEMTRRALMDRDEADFQNFIKDLKMEKESTEHSGLLFMTDSRISAHARGGAILQMVQDRLKANWGDHRNVEFLQGLLRKISAQYCSMLEEWLTNGSLEDPYDEFMVADTARVSQGQAQVALTALNSERMWDTRYVIRKDGLLEQFNEGDVAFKVLMTGKALDLFRTCCEMQDLKNLLPLGPPHGLQELPHGTQLTLYVDARYARANQLVWKLLYEGYNLPRVLQDLQQNFLMHSNPTFFRTFFCKSLVELTKSRHETVQSKLRRLFEDYQKTRCAERGSLVLPLMNLQLDRRSFSSTIEQFSSEAAADRGNVDLLQARDFGNLRDMLLRDLELQDASRADGSPRADSQYSIHYLQFELLVPFPLNTVVSKTCVMQYQMMQRHMLLLHYYNEILQNTWFELNKNKVWRHTGFGPDVARWIRRCRVVHHRMSQFMKLLLEYTTQDVVHDGWRTLEPRVHAYDAAGFDLHQCQAQLEQFLANLVSHSLLTSASLVRLLVQITDCVHKFCKFVTSLRKTLCLLDLRLYTRYEAQLRDEHHYDEAAALAKLREMQNYLAVVSDRFHQLSAAFAEGAHYYGDHASSRFGVNPLLALAERLNDLVT</sequence>
<dbReference type="GO" id="GO:0000922">
    <property type="term" value="C:spindle pole"/>
    <property type="evidence" value="ECO:0007669"/>
    <property type="project" value="InterPro"/>
</dbReference>
<dbReference type="GO" id="GO:0043015">
    <property type="term" value="F:gamma-tubulin binding"/>
    <property type="evidence" value="ECO:0007669"/>
    <property type="project" value="InterPro"/>
</dbReference>
<gene>
    <name evidence="8" type="ORF">LAQU0_S05e05776g</name>
</gene>
<evidence type="ECO:0000259" key="6">
    <source>
        <dbReference type="Pfam" id="PF04130"/>
    </source>
</evidence>
<protein>
    <recommendedName>
        <fullName evidence="5">Spindle pole body component</fullName>
    </recommendedName>
</protein>
<dbReference type="GO" id="GO:0005874">
    <property type="term" value="C:microtubule"/>
    <property type="evidence" value="ECO:0007669"/>
    <property type="project" value="UniProtKB-KW"/>
</dbReference>
<evidence type="ECO:0000313" key="8">
    <source>
        <dbReference type="EMBL" id="CUS22457.1"/>
    </source>
</evidence>
<dbReference type="OrthoDB" id="2192946at2759"/>
<dbReference type="GO" id="GO:0000930">
    <property type="term" value="C:gamma-tubulin complex"/>
    <property type="evidence" value="ECO:0007669"/>
    <property type="project" value="UniProtKB-ARBA"/>
</dbReference>
<dbReference type="InterPro" id="IPR040457">
    <property type="entry name" value="GCP_C"/>
</dbReference>
<evidence type="ECO:0000256" key="5">
    <source>
        <dbReference type="RuleBase" id="RU363050"/>
    </source>
</evidence>
<proteinExistence type="inferred from homology"/>
<evidence type="ECO:0000259" key="7">
    <source>
        <dbReference type="Pfam" id="PF17681"/>
    </source>
</evidence>
<dbReference type="InterPro" id="IPR042241">
    <property type="entry name" value="GCP_C_sf"/>
</dbReference>
<dbReference type="GO" id="GO:0044732">
    <property type="term" value="C:mitotic spindle pole body"/>
    <property type="evidence" value="ECO:0007669"/>
    <property type="project" value="TreeGrafter"/>
</dbReference>
<dbReference type="GO" id="GO:0031122">
    <property type="term" value="P:cytoplasmic microtubule organization"/>
    <property type="evidence" value="ECO:0007669"/>
    <property type="project" value="TreeGrafter"/>
</dbReference>
<evidence type="ECO:0000256" key="2">
    <source>
        <dbReference type="ARBA" id="ARBA00022490"/>
    </source>
</evidence>
<dbReference type="AlphaFoldDB" id="A0A0P1KYR8"/>
<reference evidence="9" key="1">
    <citation type="submission" date="2015-10" db="EMBL/GenBank/DDBJ databases">
        <authorList>
            <person name="Devillers H."/>
        </authorList>
    </citation>
    <scope>NUCLEOTIDE SEQUENCE [LARGE SCALE GENOMIC DNA]</scope>
</reference>
<dbReference type="GO" id="GO:0000278">
    <property type="term" value="P:mitotic cell cycle"/>
    <property type="evidence" value="ECO:0007669"/>
    <property type="project" value="TreeGrafter"/>
</dbReference>
<dbReference type="PANTHER" id="PTHR19302:SF13">
    <property type="entry name" value="GAMMA-TUBULIN COMPLEX COMPONENT 2"/>
    <property type="match status" value="1"/>
</dbReference>
<dbReference type="Pfam" id="PF04130">
    <property type="entry name" value="GCP_C_terminal"/>
    <property type="match status" value="1"/>
</dbReference>
<comment type="subcellular location">
    <subcellularLocation>
        <location evidence="5">Cytoplasm</location>
        <location evidence="5">Cytoskeleton</location>
        <location evidence="5">Microtubule organizing center</location>
    </subcellularLocation>
</comment>
<evidence type="ECO:0000256" key="3">
    <source>
        <dbReference type="ARBA" id="ARBA00022701"/>
    </source>
</evidence>
<dbReference type="GO" id="GO:0007020">
    <property type="term" value="P:microtubule nucleation"/>
    <property type="evidence" value="ECO:0007669"/>
    <property type="project" value="InterPro"/>
</dbReference>
<dbReference type="GO" id="GO:0051225">
    <property type="term" value="P:spindle assembly"/>
    <property type="evidence" value="ECO:0007669"/>
    <property type="project" value="TreeGrafter"/>
</dbReference>
<feature type="domain" description="Gamma tubulin complex component C-terminal" evidence="6">
    <location>
        <begin position="424"/>
        <end position="770"/>
    </location>
</feature>
<keyword evidence="9" id="KW-1185">Reference proteome</keyword>